<proteinExistence type="predicted"/>
<dbReference type="Pfam" id="PF01810">
    <property type="entry name" value="LysE"/>
    <property type="match status" value="1"/>
</dbReference>
<evidence type="ECO:0000256" key="3">
    <source>
        <dbReference type="ARBA" id="ARBA00022692"/>
    </source>
</evidence>
<reference evidence="8" key="1">
    <citation type="submission" date="2016-10" db="EMBL/GenBank/DDBJ databases">
        <authorList>
            <person name="Varghese N."/>
            <person name="Submissions S."/>
        </authorList>
    </citation>
    <scope>NUCLEOTIDE SEQUENCE [LARGE SCALE GENOMIC DNA]</scope>
    <source>
        <strain evidence="8">CGMCC 1.9108</strain>
    </source>
</reference>
<evidence type="ECO:0000256" key="6">
    <source>
        <dbReference type="SAM" id="Phobius"/>
    </source>
</evidence>
<dbReference type="AlphaFoldDB" id="A0A1G6X9A1"/>
<dbReference type="STRING" id="639004.SAMN04488239_11012"/>
<feature type="transmembrane region" description="Helical" evidence="6">
    <location>
        <begin position="37"/>
        <end position="62"/>
    </location>
</feature>
<evidence type="ECO:0000256" key="5">
    <source>
        <dbReference type="ARBA" id="ARBA00023136"/>
    </source>
</evidence>
<dbReference type="EMBL" id="FMZV01000010">
    <property type="protein sequence ID" value="SDD74661.1"/>
    <property type="molecule type" value="Genomic_DNA"/>
</dbReference>
<evidence type="ECO:0000313" key="7">
    <source>
        <dbReference type="EMBL" id="SDD74661.1"/>
    </source>
</evidence>
<dbReference type="PANTHER" id="PTHR30086:SF20">
    <property type="entry name" value="ARGININE EXPORTER PROTEIN ARGO-RELATED"/>
    <property type="match status" value="1"/>
</dbReference>
<dbReference type="InterPro" id="IPR001123">
    <property type="entry name" value="LeuE-type"/>
</dbReference>
<dbReference type="PANTHER" id="PTHR30086">
    <property type="entry name" value="ARGININE EXPORTER PROTEIN ARGO"/>
    <property type="match status" value="1"/>
</dbReference>
<dbReference type="RefSeq" id="WP_093032903.1">
    <property type="nucleotide sequence ID" value="NZ_FMZV01000010.1"/>
</dbReference>
<evidence type="ECO:0000256" key="2">
    <source>
        <dbReference type="ARBA" id="ARBA00022475"/>
    </source>
</evidence>
<feature type="transmembrane region" description="Helical" evidence="6">
    <location>
        <begin position="69"/>
        <end position="94"/>
    </location>
</feature>
<dbReference type="Proteomes" id="UP000199628">
    <property type="component" value="Unassembled WGS sequence"/>
</dbReference>
<organism evidence="7 8">
    <name type="scientific">Ruegeria marina</name>
    <dbReference type="NCBI Taxonomy" id="639004"/>
    <lineage>
        <taxon>Bacteria</taxon>
        <taxon>Pseudomonadati</taxon>
        <taxon>Pseudomonadota</taxon>
        <taxon>Alphaproteobacteria</taxon>
        <taxon>Rhodobacterales</taxon>
        <taxon>Roseobacteraceae</taxon>
        <taxon>Ruegeria</taxon>
    </lineage>
</organism>
<comment type="subcellular location">
    <subcellularLocation>
        <location evidence="1">Cell membrane</location>
        <topology evidence="1">Multi-pass membrane protein</topology>
    </subcellularLocation>
</comment>
<keyword evidence="4 6" id="KW-1133">Transmembrane helix</keyword>
<feature type="transmembrane region" description="Helical" evidence="6">
    <location>
        <begin position="142"/>
        <end position="163"/>
    </location>
</feature>
<name>A0A1G6X9A1_9RHOB</name>
<dbReference type="OrthoDB" id="7724143at2"/>
<dbReference type="GO" id="GO:0005886">
    <property type="term" value="C:plasma membrane"/>
    <property type="evidence" value="ECO:0007669"/>
    <property type="project" value="UniProtKB-SubCell"/>
</dbReference>
<feature type="transmembrane region" description="Helical" evidence="6">
    <location>
        <begin position="175"/>
        <end position="197"/>
    </location>
</feature>
<keyword evidence="3 6" id="KW-0812">Transmembrane</keyword>
<keyword evidence="2" id="KW-1003">Cell membrane</keyword>
<evidence type="ECO:0000256" key="1">
    <source>
        <dbReference type="ARBA" id="ARBA00004651"/>
    </source>
</evidence>
<gene>
    <name evidence="7" type="ORF">SAMN04488239_11012</name>
</gene>
<evidence type="ECO:0000256" key="4">
    <source>
        <dbReference type="ARBA" id="ARBA00022989"/>
    </source>
</evidence>
<dbReference type="GO" id="GO:0015171">
    <property type="term" value="F:amino acid transmembrane transporter activity"/>
    <property type="evidence" value="ECO:0007669"/>
    <property type="project" value="TreeGrafter"/>
</dbReference>
<accession>A0A1G6X9A1</accession>
<keyword evidence="8" id="KW-1185">Reference proteome</keyword>
<protein>
    <submittedName>
        <fullName evidence="7">Threonine/homoserine/homoserine lactone efflux protein</fullName>
    </submittedName>
</protein>
<keyword evidence="5 6" id="KW-0472">Membrane</keyword>
<sequence length="201" mass="21329">MLIFAAAVFFLIITPGPGVLSTAGVGSAFGARPGTRYVLGLFIGTNMVALAVVSGLAAVILADPAIRTLLFVASTAYLLYLALRIATAGSRIAFVEAVRPPGVLDGVALQMINPKAYAVNTTLFSGFAFGGGSLLAETLLKFLVVNTIWIPIHFLWLWLGITLRRLDLSQRAHRAINIAMSLSMLVVVALALAYQFIAIRP</sequence>
<evidence type="ECO:0000313" key="8">
    <source>
        <dbReference type="Proteomes" id="UP000199628"/>
    </source>
</evidence>